<dbReference type="AlphaFoldDB" id="A0A226DVJ5"/>
<keyword evidence="1" id="KW-0472">Membrane</keyword>
<comment type="caution">
    <text evidence="2">The sequence shown here is derived from an EMBL/GenBank/DDBJ whole genome shotgun (WGS) entry which is preliminary data.</text>
</comment>
<reference evidence="2 3" key="1">
    <citation type="submission" date="2015-12" db="EMBL/GenBank/DDBJ databases">
        <title>The genome of Folsomia candida.</title>
        <authorList>
            <person name="Faddeeva A."/>
            <person name="Derks M.F."/>
            <person name="Anvar Y."/>
            <person name="Smit S."/>
            <person name="Van Straalen N."/>
            <person name="Roelofs D."/>
        </authorList>
    </citation>
    <scope>NUCLEOTIDE SEQUENCE [LARGE SCALE GENOMIC DNA]</scope>
    <source>
        <strain evidence="2 3">VU population</strain>
        <tissue evidence="2">Whole body</tissue>
    </source>
</reference>
<dbReference type="Proteomes" id="UP000198287">
    <property type="component" value="Unassembled WGS sequence"/>
</dbReference>
<evidence type="ECO:0000256" key="1">
    <source>
        <dbReference type="SAM" id="Phobius"/>
    </source>
</evidence>
<gene>
    <name evidence="2" type="ORF">Fcan01_16649</name>
</gene>
<feature type="transmembrane region" description="Helical" evidence="1">
    <location>
        <begin position="355"/>
        <end position="373"/>
    </location>
</feature>
<keyword evidence="3" id="KW-1185">Reference proteome</keyword>
<evidence type="ECO:0000313" key="2">
    <source>
        <dbReference type="EMBL" id="OXA49058.1"/>
    </source>
</evidence>
<keyword evidence="1" id="KW-0812">Transmembrane</keyword>
<protein>
    <submittedName>
        <fullName evidence="2">Uncharacterized protein</fullName>
    </submittedName>
</protein>
<organism evidence="2 3">
    <name type="scientific">Folsomia candida</name>
    <name type="common">Springtail</name>
    <dbReference type="NCBI Taxonomy" id="158441"/>
    <lineage>
        <taxon>Eukaryota</taxon>
        <taxon>Metazoa</taxon>
        <taxon>Ecdysozoa</taxon>
        <taxon>Arthropoda</taxon>
        <taxon>Hexapoda</taxon>
        <taxon>Collembola</taxon>
        <taxon>Entomobryomorpha</taxon>
        <taxon>Isotomoidea</taxon>
        <taxon>Isotomidae</taxon>
        <taxon>Proisotominae</taxon>
        <taxon>Folsomia</taxon>
    </lineage>
</organism>
<dbReference type="EMBL" id="LNIX01000011">
    <property type="protein sequence ID" value="OXA49058.1"/>
    <property type="molecule type" value="Genomic_DNA"/>
</dbReference>
<feature type="transmembrane region" description="Helical" evidence="1">
    <location>
        <begin position="312"/>
        <end position="334"/>
    </location>
</feature>
<keyword evidence="1" id="KW-1133">Transmembrane helix</keyword>
<sequence>MVVQDIIPFAFCFSIYVHFTFTLTNFNHNPTCLLMSILRSANNQSDLTFQYDNHLSFAHLSGLVVKLLPTNVPISTFFTWKTNCIEIVAFYEYRNPAGFLNDLGNWGYRGNVLIYAVFSIWSQHNLMTTDSLSYLASFYAPIYIIALKLRGDVITVYTGFLHPTEVIRLTEWGIILRKGEVRRAPLFPSMDALTKERWKSDHNQNLYKLSILQSWVHSLLHYDCEDHRYFVSTGIKCFVVHGPLQVLRGKLNFTFAPLGIRDWYTKGFLELWMGYQRENLRLDIGAKHHIEKTLDYFMLYCQKNPPLLTLKISLFFTIIDALIWVGSILLSIFLGITKLGGYSDIAAAFVRVKRLTWFGLLCIVVMIAVSSSYDAIITTDITTPLEKYIVQNIRELLTEFGFKLYISPTRRNTTTWHLSARKLDDFVWKKEILPSHAIYNKFSGAAVFADSIAFDPTSDDVQHVLYHLKSQYTNVTCNIVKEMFYQRNIIWEFKYYGAEALYRNLQSLSSNGFFKLYGTLWKFVTEANIRKHPASEQESIGALENLFVAFQLYLVFIPFTILSFLGELAFCKFYLKILGILQRCKQKLPMPWTCIMSNLENG</sequence>
<feature type="transmembrane region" description="Helical" evidence="1">
    <location>
        <begin position="552"/>
        <end position="575"/>
    </location>
</feature>
<accession>A0A226DVJ5</accession>
<evidence type="ECO:0000313" key="3">
    <source>
        <dbReference type="Proteomes" id="UP000198287"/>
    </source>
</evidence>
<proteinExistence type="predicted"/>
<name>A0A226DVJ5_FOLCA</name>